<reference evidence="1" key="1">
    <citation type="submission" date="2008-06" db="EMBL/GenBank/DDBJ databases">
        <authorList>
            <person name="Lorenzi H."/>
            <person name="Inman J."/>
            <person name="Miller J."/>
            <person name="Schobel S."/>
            <person name="Amedeo P."/>
            <person name="Caler E.V."/>
            <person name="da Silva J."/>
        </authorList>
    </citation>
    <scope>NUCLEOTIDE SEQUENCE [LARGE SCALE GENOMIC DNA]</scope>
    <source>
        <strain evidence="1">RN66</strain>
    </source>
</reference>
<evidence type="ECO:0000313" key="1">
    <source>
        <dbReference type="EMBL" id="EEA07432.1"/>
    </source>
</evidence>
<dbReference type="RefSeq" id="XP_002141781.1">
    <property type="nucleotide sequence ID" value="XM_002141745.1"/>
</dbReference>
<gene>
    <name evidence="1" type="ORF">CMU_036050</name>
</gene>
<evidence type="ECO:0000313" key="2">
    <source>
        <dbReference type="Proteomes" id="UP000001460"/>
    </source>
</evidence>
<dbReference type="AlphaFoldDB" id="B6AGU1"/>
<accession>B6AGU1</accession>
<dbReference type="EMBL" id="DS989733">
    <property type="protein sequence ID" value="EEA07432.1"/>
    <property type="molecule type" value="Genomic_DNA"/>
</dbReference>
<dbReference type="OrthoDB" id="10274322at2759"/>
<dbReference type="GeneID" id="6996930"/>
<name>B6AGU1_CRYMR</name>
<dbReference type="Proteomes" id="UP000001460">
    <property type="component" value="Unassembled WGS sequence"/>
</dbReference>
<organism evidence="1 2">
    <name type="scientific">Cryptosporidium muris (strain RN66)</name>
    <dbReference type="NCBI Taxonomy" id="441375"/>
    <lineage>
        <taxon>Eukaryota</taxon>
        <taxon>Sar</taxon>
        <taxon>Alveolata</taxon>
        <taxon>Apicomplexa</taxon>
        <taxon>Conoidasida</taxon>
        <taxon>Coccidia</taxon>
        <taxon>Eucoccidiorida</taxon>
        <taxon>Eimeriorina</taxon>
        <taxon>Cryptosporidiidae</taxon>
        <taxon>Cryptosporidium</taxon>
    </lineage>
</organism>
<sequence length="95" mass="10979">MNLKSEDIEFLPIGYLSSILVGHQKELKVSMQPFVPYKPLSEKIIQNELNSIQKNSSWSNAHDGLEKFYKAIESRNFDVDVRKLMNLYSNSSTQQ</sequence>
<dbReference type="VEuPathDB" id="CryptoDB:CMU_036050"/>
<proteinExistence type="predicted"/>
<keyword evidence="2" id="KW-1185">Reference proteome</keyword>
<protein>
    <submittedName>
        <fullName evidence="1">Uncharacterized protein</fullName>
    </submittedName>
</protein>